<dbReference type="EMBL" id="KC787646">
    <property type="protein sequence ID" value="AHH54081.1"/>
    <property type="molecule type" value="Genomic_RNA"/>
</dbReference>
<dbReference type="EMBL" id="KC787656">
    <property type="protein sequence ID" value="AHH54221.1"/>
    <property type="molecule type" value="Genomic_RNA"/>
</dbReference>
<dbReference type="EMBL" id="KC787638">
    <property type="protein sequence ID" value="AHH53969.1"/>
    <property type="molecule type" value="Genomic_RNA"/>
</dbReference>
<keyword evidence="1" id="KW-1133">Transmembrane helix</keyword>
<dbReference type="EMBL" id="KC787654">
    <property type="protein sequence ID" value="AHH54193.1"/>
    <property type="molecule type" value="Genomic_RNA"/>
</dbReference>
<reference evidence="3 4" key="3">
    <citation type="journal article" date="2014" name="PLoS ONE">
        <title>High genetic diversity and adaptive potential of two simian hemorrhagic Fever viruses in a wild primate population.</title>
        <authorList>
            <person name="Bailey A.L."/>
            <person name="Lauck M."/>
            <person name="Weiler A."/>
            <person name="Sibley S.D."/>
            <person name="Dinis J.M."/>
            <person name="Bergman Z."/>
            <person name="Nelson C.W."/>
            <person name="Correll M."/>
            <person name="Gleicher M."/>
            <person name="Hyeroba D."/>
            <person name="Tumukunde A."/>
            <person name="Weny G."/>
            <person name="Chapman C."/>
            <person name="Kuhn J.H."/>
            <person name="Hughes A.L."/>
            <person name="Friedrich T.C."/>
            <person name="Goldberg T.L."/>
            <person name="O'Connor D.H."/>
        </authorList>
    </citation>
    <scope>NUCLEOTIDE SEQUENCE</scope>
    <source>
        <strain evidence="3 4">SHFV-krc2</strain>
    </source>
</reference>
<reference evidence="2" key="1">
    <citation type="journal article" date="2011" name="PLoS ONE">
        <title>Novel, divergent simian hemorrhagic fever viruses in a wild Ugandan red colobus monkey discovered using direct pyrosequencing.</title>
        <authorList>
            <person name="Lauck M."/>
            <person name="Hyeroba D."/>
            <person name="Tumukunde A."/>
            <person name="Weny G."/>
            <person name="Lank S.M."/>
            <person name="Chapman C.A."/>
            <person name="O'Connor D.H."/>
            <person name="Friedrich T.C."/>
            <person name="Goldberg T.L."/>
        </authorList>
    </citation>
    <scope>NUCLEOTIDE SEQUENCE</scope>
    <source>
        <strain evidence="2">SHFV-krc2</strain>
    </source>
</reference>
<evidence type="ECO:0000256" key="1">
    <source>
        <dbReference type="SAM" id="Phobius"/>
    </source>
</evidence>
<dbReference type="RefSeq" id="YP_009362010.1">
    <property type="nucleotide sequence ID" value="NC_034455.1"/>
</dbReference>
<evidence type="ECO:0000313" key="4">
    <source>
        <dbReference type="Proteomes" id="UP000201791"/>
    </source>
</evidence>
<dbReference type="OrthoDB" id="27414at10239"/>
<dbReference type="EMBL" id="KC787650">
    <property type="protein sequence ID" value="AHH54137.1"/>
    <property type="molecule type" value="Genomic_RNA"/>
</dbReference>
<feature type="transmembrane region" description="Helical" evidence="1">
    <location>
        <begin position="26"/>
        <end position="47"/>
    </location>
</feature>
<dbReference type="EMBL" id="KC787640">
    <property type="protein sequence ID" value="AHH53997.1"/>
    <property type="molecule type" value="Genomic_RNA"/>
</dbReference>
<name>F5BD29_9NIDO</name>
<dbReference type="EMBL" id="KC787652">
    <property type="protein sequence ID" value="AHH54165.1"/>
    <property type="molecule type" value="Genomic_RNA"/>
</dbReference>
<dbReference type="EMBL" id="KC787631">
    <property type="protein sequence ID" value="AHH53871.1"/>
    <property type="molecule type" value="Genomic_RNA"/>
</dbReference>
<proteinExistence type="predicted"/>
<dbReference type="EMBL" id="KC787653">
    <property type="protein sequence ID" value="AHH54179.1"/>
    <property type="molecule type" value="Genomic_RNA"/>
</dbReference>
<dbReference type="EMBL" id="KC787632">
    <property type="protein sequence ID" value="AHH53885.1"/>
    <property type="molecule type" value="Genomic_RNA"/>
</dbReference>
<reference evidence="3" key="2">
    <citation type="submission" date="2013-03" db="EMBL/GenBank/DDBJ databases">
        <authorList>
            <person name="Bailey A."/>
            <person name="Lauck M."/>
            <person name="Friedrich T."/>
            <person name="Goldberg T."/>
            <person name="O'Connor D."/>
        </authorList>
    </citation>
    <scope>NUCLEOTIDE SEQUENCE</scope>
    <source>
        <strain evidence="3">SHFV-krc2</strain>
    </source>
</reference>
<keyword evidence="1" id="KW-0812">Transmembrane</keyword>
<dbReference type="EMBL" id="KC787642">
    <property type="protein sequence ID" value="AHH54025.1"/>
    <property type="molecule type" value="Genomic_RNA"/>
</dbReference>
<dbReference type="EMBL" id="KC787633">
    <property type="protein sequence ID" value="AHH53899.1"/>
    <property type="molecule type" value="Genomic_RNA"/>
</dbReference>
<evidence type="ECO:0000313" key="2">
    <source>
        <dbReference type="EMBL" id="AHH53871.1"/>
    </source>
</evidence>
<dbReference type="EMBL" id="KC787658">
    <property type="protein sequence ID" value="AHH54249.1"/>
    <property type="molecule type" value="Genomic_RNA"/>
</dbReference>
<dbReference type="EMBL" id="KC787644">
    <property type="protein sequence ID" value="AHH54053.1"/>
    <property type="molecule type" value="Genomic_RNA"/>
</dbReference>
<dbReference type="EMBL" id="KC787645">
    <property type="protein sequence ID" value="AHH54067.1"/>
    <property type="molecule type" value="Genomic_RNA"/>
</dbReference>
<dbReference type="GeneID" id="32707931"/>
<dbReference type="EMBL" id="KC787647">
    <property type="protein sequence ID" value="AHH54095.1"/>
    <property type="molecule type" value="Genomic_RNA"/>
</dbReference>
<dbReference type="EMBL" id="KC787649">
    <property type="protein sequence ID" value="AHH54123.1"/>
    <property type="molecule type" value="Genomic_RNA"/>
</dbReference>
<dbReference type="EMBL" id="KC787655">
    <property type="protein sequence ID" value="AHH54207.1"/>
    <property type="molecule type" value="Genomic_RNA"/>
</dbReference>
<dbReference type="Proteomes" id="UP000201791">
    <property type="component" value="Segment"/>
</dbReference>
<organism evidence="3">
    <name type="scientific">Kibale red colobus virus 2</name>
    <dbReference type="NCBI Taxonomy" id="1936072"/>
    <lineage>
        <taxon>Viruses</taxon>
        <taxon>Riboviria</taxon>
        <taxon>Orthornavirae</taxon>
        <taxon>Pisuviricota</taxon>
        <taxon>Pisoniviricetes</taxon>
        <taxon>Nidovirales</taxon>
        <taxon>Arnidovirineae</taxon>
        <taxon>Arteriviridae</taxon>
        <taxon>Simarterivirinae</taxon>
        <taxon>Etaarterivirus</taxon>
        <taxon>Etaarterivirus ugarco</taxon>
        <taxon>Etaarterivirus ugarco 1</taxon>
    </lineage>
</organism>
<keyword evidence="1" id="KW-0472">Membrane</keyword>
<dbReference type="KEGG" id="vg:32707931"/>
<evidence type="ECO:0000313" key="3">
    <source>
        <dbReference type="EMBL" id="AHH54221.1"/>
    </source>
</evidence>
<dbReference type="EMBL" id="KC787643">
    <property type="protein sequence ID" value="AHH54039.1"/>
    <property type="molecule type" value="Genomic_RNA"/>
</dbReference>
<sequence>MGNILASVWTAFQHAIHELLISIFDLLIYLALILLTMCVGKLLGLVLKTIFRGGSAIVNTKPKRALQSAFTPLPSSYHKLP</sequence>
<dbReference type="EMBL" id="KC787648">
    <property type="protein sequence ID" value="AHH54109.1"/>
    <property type="molecule type" value="Genomic_RNA"/>
</dbReference>
<dbReference type="EMBL" id="KC787634">
    <property type="protein sequence ID" value="AHH53913.1"/>
    <property type="molecule type" value="Genomic_RNA"/>
</dbReference>
<keyword evidence="4" id="KW-1185">Reference proteome</keyword>
<dbReference type="EMBL" id="KC787651">
    <property type="protein sequence ID" value="AHH54151.1"/>
    <property type="molecule type" value="Genomic_RNA"/>
</dbReference>
<protein>
    <submittedName>
        <fullName evidence="3">E protein</fullName>
    </submittedName>
</protein>
<dbReference type="EMBL" id="KC787641">
    <property type="protein sequence ID" value="AHH54011.1"/>
    <property type="molecule type" value="Genomic_RNA"/>
</dbReference>
<accession>F5BD29</accession>
<dbReference type="EMBL" id="KC787636">
    <property type="protein sequence ID" value="AHH53941.1"/>
    <property type="molecule type" value="Genomic_RNA"/>
</dbReference>